<feature type="coiled-coil region" evidence="1">
    <location>
        <begin position="279"/>
        <end position="306"/>
    </location>
</feature>
<sequence length="449" mass="50455">MRERRLAVWEALNERQQAFVRIIYDLDQENEANRAYAAAQGKYDKRPASEWRQIDFTHEPYNRDLFGITTLQSRLEWEGYHNQGNGATMTVLIEKDLIEQHIRATRFGIMHTVLLTREGRAVYRAAHDMGRGSRSTVELSDRSWQVLGYLWSAHQRGKPLSWTYSTTIEKVLIDKYGLAEEATRGVGYQITEEGRRYYRQHWTEYAQVYPEINAPHPDGIVVWPKEVDAALVRAGRRCDALAGAWRDAWKTGEEAGRRAAAESPEAREGEEPEIADLRAERYDLAIAAATREAELAEQHKERLEGAVHTAAWTYVRMAVAAFTAAVDGTDPQAAVDASVDDTAEVLPNPKPTGLRGIDTAAVKHHAAAIGKPLPRKGPPPRPRRRPRSRYYQQKEEITPPPAPCSELVTYAGFLVSHVKDGDLQRTLHAEALAPQTSDTSCTDPNGDPT</sequence>
<keyword evidence="4" id="KW-1185">Reference proteome</keyword>
<keyword evidence="1" id="KW-0175">Coiled coil</keyword>
<feature type="compositionally biased region" description="Polar residues" evidence="2">
    <location>
        <begin position="434"/>
        <end position="449"/>
    </location>
</feature>
<evidence type="ECO:0000256" key="1">
    <source>
        <dbReference type="SAM" id="Coils"/>
    </source>
</evidence>
<feature type="region of interest" description="Disordered" evidence="2">
    <location>
        <begin position="429"/>
        <end position="449"/>
    </location>
</feature>
<organism evidence="3 4">
    <name type="scientific">Streptomyces muensis</name>
    <dbReference type="NCBI Taxonomy" id="1077944"/>
    <lineage>
        <taxon>Bacteria</taxon>
        <taxon>Bacillati</taxon>
        <taxon>Actinomycetota</taxon>
        <taxon>Actinomycetes</taxon>
        <taxon>Kitasatosporales</taxon>
        <taxon>Streptomycetaceae</taxon>
        <taxon>Streptomyces</taxon>
    </lineage>
</organism>
<feature type="region of interest" description="Disordered" evidence="2">
    <location>
        <begin position="364"/>
        <end position="403"/>
    </location>
</feature>
<gene>
    <name evidence="3" type="ORF">L0P92_02295</name>
</gene>
<dbReference type="RefSeq" id="WP_234760713.1">
    <property type="nucleotide sequence ID" value="NZ_JAKEIP010000005.1"/>
</dbReference>
<reference evidence="3" key="1">
    <citation type="submission" date="2022-01" db="EMBL/GenBank/DDBJ databases">
        <title>Draft Genome Sequences of Seven Type Strains of the Genus Streptomyces.</title>
        <authorList>
            <person name="Aziz S."/>
            <person name="Coretto E."/>
            <person name="Chronakova A."/>
            <person name="Sproer C."/>
            <person name="Huber K."/>
            <person name="Nouioui I."/>
            <person name="Gross H."/>
        </authorList>
    </citation>
    <scope>NUCLEOTIDE SEQUENCE</scope>
    <source>
        <strain evidence="3">DSM 103493</strain>
    </source>
</reference>
<comment type="caution">
    <text evidence="3">The sequence shown here is derived from an EMBL/GenBank/DDBJ whole genome shotgun (WGS) entry which is preliminary data.</text>
</comment>
<evidence type="ECO:0000313" key="3">
    <source>
        <dbReference type="EMBL" id="MCF1592400.1"/>
    </source>
</evidence>
<name>A0A9X1PTT9_STRM4</name>
<accession>A0A9X1PTT9</accession>
<dbReference type="EMBL" id="JAKEIP010000005">
    <property type="protein sequence ID" value="MCF1592400.1"/>
    <property type="molecule type" value="Genomic_DNA"/>
</dbReference>
<dbReference type="AlphaFoldDB" id="A0A9X1PTT9"/>
<proteinExistence type="predicted"/>
<protein>
    <submittedName>
        <fullName evidence="3">Uncharacterized protein</fullName>
    </submittedName>
</protein>
<evidence type="ECO:0000256" key="2">
    <source>
        <dbReference type="SAM" id="MobiDB-lite"/>
    </source>
</evidence>
<evidence type="ECO:0000313" key="4">
    <source>
        <dbReference type="Proteomes" id="UP001139384"/>
    </source>
</evidence>
<dbReference type="Proteomes" id="UP001139384">
    <property type="component" value="Unassembled WGS sequence"/>
</dbReference>